<evidence type="ECO:0000313" key="2">
    <source>
        <dbReference type="Proteomes" id="UP000306378"/>
    </source>
</evidence>
<dbReference type="AlphaFoldDB" id="A0A5R8NB62"/>
<protein>
    <submittedName>
        <fullName evidence="1">Uncharacterized protein</fullName>
    </submittedName>
</protein>
<gene>
    <name evidence="1" type="ORF">FEK34_28160</name>
</gene>
<dbReference type="RefSeq" id="WP_138452786.1">
    <property type="nucleotide sequence ID" value="NZ_VBUT01000014.1"/>
</dbReference>
<name>A0A5R8NB62_9NOCA</name>
<comment type="caution">
    <text evidence="1">The sequence shown here is derived from an EMBL/GenBank/DDBJ whole genome shotgun (WGS) entry which is preliminary data.</text>
</comment>
<dbReference type="Proteomes" id="UP000306378">
    <property type="component" value="Unassembled WGS sequence"/>
</dbReference>
<sequence length="72" mass="8553">MSMPRPTDFQIPREHLVQFLDDGPDRMGRRQFAGYWIDHDGVRGQVWHTDPITWTTRTEREGGTVRILEETR</sequence>
<evidence type="ECO:0000313" key="1">
    <source>
        <dbReference type="EMBL" id="TLF72900.1"/>
    </source>
</evidence>
<dbReference type="EMBL" id="VBUT01000014">
    <property type="protein sequence ID" value="TLF72900.1"/>
    <property type="molecule type" value="Genomic_DNA"/>
</dbReference>
<organism evidence="1 2">
    <name type="scientific">Nocardia cyriacigeorgica</name>
    <dbReference type="NCBI Taxonomy" id="135487"/>
    <lineage>
        <taxon>Bacteria</taxon>
        <taxon>Bacillati</taxon>
        <taxon>Actinomycetota</taxon>
        <taxon>Actinomycetes</taxon>
        <taxon>Mycobacteriales</taxon>
        <taxon>Nocardiaceae</taxon>
        <taxon>Nocardia</taxon>
    </lineage>
</organism>
<reference evidence="1 2" key="1">
    <citation type="submission" date="2019-05" db="EMBL/GenBank/DDBJ databases">
        <title>Genomes sequences of two Nocardia cyriacigeorgica environmental isolates, type strains Nocardia asteroides ATCC 19247 and Nocardia cyriacigeorgica DSM 44484.</title>
        <authorList>
            <person name="Vautrin F."/>
            <person name="Bergeron E."/>
            <person name="Dubost A."/>
            <person name="Abrouk D."/>
            <person name="Rodriguez Nava V."/>
            <person name="Pujic P."/>
        </authorList>
    </citation>
    <scope>NUCLEOTIDE SEQUENCE [LARGE SCALE GENOMIC DNA]</scope>
    <source>
        <strain evidence="1 2">EML 446</strain>
    </source>
</reference>
<accession>A0A5R8NB62</accession>
<proteinExistence type="predicted"/>